<dbReference type="STRING" id="1163406.A0A0L0ND28"/>
<evidence type="ECO:0000313" key="9">
    <source>
        <dbReference type="EMBL" id="KND91971.1"/>
    </source>
</evidence>
<keyword evidence="10" id="KW-1185">Reference proteome</keyword>
<gene>
    <name evidence="9" type="ORF">TOPH_03282</name>
</gene>
<organism evidence="9 10">
    <name type="scientific">Tolypocladium ophioglossoides (strain CBS 100239)</name>
    <name type="common">Snaketongue truffleclub</name>
    <name type="synonym">Elaphocordyceps ophioglossoides</name>
    <dbReference type="NCBI Taxonomy" id="1163406"/>
    <lineage>
        <taxon>Eukaryota</taxon>
        <taxon>Fungi</taxon>
        <taxon>Dikarya</taxon>
        <taxon>Ascomycota</taxon>
        <taxon>Pezizomycotina</taxon>
        <taxon>Sordariomycetes</taxon>
        <taxon>Hypocreomycetidae</taxon>
        <taxon>Hypocreales</taxon>
        <taxon>Ophiocordycipitaceae</taxon>
        <taxon>Tolypocladium</taxon>
    </lineage>
</organism>
<evidence type="ECO:0000256" key="2">
    <source>
        <dbReference type="ARBA" id="ARBA00022692"/>
    </source>
</evidence>
<proteinExistence type="inferred from homology"/>
<keyword evidence="3 7" id="KW-1133">Transmembrane helix</keyword>
<dbReference type="Pfam" id="PF20684">
    <property type="entry name" value="Fung_rhodopsin"/>
    <property type="match status" value="1"/>
</dbReference>
<evidence type="ECO:0000256" key="6">
    <source>
        <dbReference type="SAM" id="MobiDB-lite"/>
    </source>
</evidence>
<dbReference type="Proteomes" id="UP000036947">
    <property type="component" value="Unassembled WGS sequence"/>
</dbReference>
<keyword evidence="2 7" id="KW-0812">Transmembrane</keyword>
<comment type="caution">
    <text evidence="9">The sequence shown here is derived from an EMBL/GenBank/DDBJ whole genome shotgun (WGS) entry which is preliminary data.</text>
</comment>
<protein>
    <recommendedName>
        <fullName evidence="8">Rhodopsin domain-containing protein</fullName>
    </recommendedName>
</protein>
<feature type="region of interest" description="Disordered" evidence="6">
    <location>
        <begin position="295"/>
        <end position="315"/>
    </location>
</feature>
<feature type="transmembrane region" description="Helical" evidence="7">
    <location>
        <begin position="194"/>
        <end position="215"/>
    </location>
</feature>
<evidence type="ECO:0000313" key="10">
    <source>
        <dbReference type="Proteomes" id="UP000036947"/>
    </source>
</evidence>
<feature type="transmembrane region" description="Helical" evidence="7">
    <location>
        <begin position="28"/>
        <end position="47"/>
    </location>
</feature>
<dbReference type="PANTHER" id="PTHR33048">
    <property type="entry name" value="PTH11-LIKE INTEGRAL MEMBRANE PROTEIN (AFU_ORTHOLOGUE AFUA_5G11245)"/>
    <property type="match status" value="1"/>
</dbReference>
<evidence type="ECO:0000256" key="5">
    <source>
        <dbReference type="ARBA" id="ARBA00038359"/>
    </source>
</evidence>
<evidence type="ECO:0000256" key="7">
    <source>
        <dbReference type="SAM" id="Phobius"/>
    </source>
</evidence>
<feature type="transmembrane region" description="Helical" evidence="7">
    <location>
        <begin position="114"/>
        <end position="134"/>
    </location>
</feature>
<evidence type="ECO:0000259" key="8">
    <source>
        <dbReference type="Pfam" id="PF20684"/>
    </source>
</evidence>
<dbReference type="InterPro" id="IPR049326">
    <property type="entry name" value="Rhodopsin_dom_fungi"/>
</dbReference>
<dbReference type="GO" id="GO:0016020">
    <property type="term" value="C:membrane"/>
    <property type="evidence" value="ECO:0007669"/>
    <property type="project" value="UniProtKB-SubCell"/>
</dbReference>
<keyword evidence="4 7" id="KW-0472">Membrane</keyword>
<feature type="domain" description="Rhodopsin" evidence="8">
    <location>
        <begin position="43"/>
        <end position="287"/>
    </location>
</feature>
<evidence type="ECO:0000256" key="3">
    <source>
        <dbReference type="ARBA" id="ARBA00022989"/>
    </source>
</evidence>
<dbReference type="EMBL" id="LFRF01000007">
    <property type="protein sequence ID" value="KND91971.1"/>
    <property type="molecule type" value="Genomic_DNA"/>
</dbReference>
<dbReference type="PANTHER" id="PTHR33048:SF162">
    <property type="entry name" value="SATRATOXIN BIOSYNTHESIS SC1 CLUSTER PROTEIN 4"/>
    <property type="match status" value="1"/>
</dbReference>
<dbReference type="AlphaFoldDB" id="A0A0L0ND28"/>
<reference evidence="9 10" key="1">
    <citation type="journal article" date="2015" name="BMC Genomics">
        <title>The genome of the truffle-parasite Tolypocladium ophioglossoides and the evolution of antifungal peptaibiotics.</title>
        <authorList>
            <person name="Quandt C.A."/>
            <person name="Bushley K.E."/>
            <person name="Spatafora J.W."/>
        </authorList>
    </citation>
    <scope>NUCLEOTIDE SEQUENCE [LARGE SCALE GENOMIC DNA]</scope>
    <source>
        <strain evidence="9 10">CBS 100239</strain>
    </source>
</reference>
<evidence type="ECO:0000256" key="1">
    <source>
        <dbReference type="ARBA" id="ARBA00004141"/>
    </source>
</evidence>
<feature type="transmembrane region" description="Helical" evidence="7">
    <location>
        <begin position="227"/>
        <end position="252"/>
    </location>
</feature>
<accession>A0A0L0ND28</accession>
<name>A0A0L0ND28_TOLOC</name>
<feature type="transmembrane region" description="Helical" evidence="7">
    <location>
        <begin position="146"/>
        <end position="167"/>
    </location>
</feature>
<dbReference type="OrthoDB" id="4919384at2759"/>
<dbReference type="InterPro" id="IPR052337">
    <property type="entry name" value="SAT4-like"/>
</dbReference>
<evidence type="ECO:0000256" key="4">
    <source>
        <dbReference type="ARBA" id="ARBA00023136"/>
    </source>
</evidence>
<comment type="subcellular location">
    <subcellularLocation>
        <location evidence="1">Membrane</location>
        <topology evidence="1">Multi-pass membrane protein</topology>
    </subcellularLocation>
</comment>
<sequence>MPAQAPPANPDAPLTGTVRHVDRERLTAIIWTCFSLATCFLSLRLGFRFRQNRSFLADDYCIVFAWLCLLVMSILQTEQMDALFYVMYLTAGRVPVSAETGPRMEQLSRWQFPIIKLFWTVLWSVKASFLAIFYRLVKPFPTHRRLWYCVAVFTSLAYIGCVVASALTCSPPSDYFKAGRCQSPSDLWRMHFNVIFSTSVDITTDLMIMALPIALLPSLQLNARKKVGLGVTFSLATLIICVAIVRMTQVIVPDSVDLVGLAIWGAVETTTAIIVGSLPPLKALLSRGVKKYSTSMKSGQKYPGPRSRRDEYGSASVSRSVMVTESIPLDNMHRSRQLDGGIYVQKMFETHVEYDASSRDDDEAAIVRGHGRAI</sequence>
<comment type="similarity">
    <text evidence="5">Belongs to the SAT4 family.</text>
</comment>
<feature type="transmembrane region" description="Helical" evidence="7">
    <location>
        <begin position="59"/>
        <end position="77"/>
    </location>
</feature>
<feature type="transmembrane region" description="Helical" evidence="7">
    <location>
        <begin position="258"/>
        <end position="281"/>
    </location>
</feature>